<comment type="caution">
    <text evidence="1">The sequence shown here is derived from an EMBL/GenBank/DDBJ whole genome shotgun (WGS) entry which is preliminary data.</text>
</comment>
<proteinExistence type="predicted"/>
<dbReference type="RefSeq" id="WP_058143089.1">
    <property type="nucleotide sequence ID" value="NZ_CBDDSD010000001.1"/>
</dbReference>
<dbReference type="AlphaFoldDB" id="A0A367M427"/>
<dbReference type="Proteomes" id="UP000253594">
    <property type="component" value="Unassembled WGS sequence"/>
</dbReference>
<sequence length="76" mass="8185">MKYLLTVDHLYQETGLGRIGATLTIPLLRGGVVVDEVRVSGRAESTYRRTVDVPPGAVPGAHACDGSTKFTFQPLE</sequence>
<organism evidence="1 2">
    <name type="scientific">Pseudomonas aeruginosa</name>
    <dbReference type="NCBI Taxonomy" id="287"/>
    <lineage>
        <taxon>Bacteria</taxon>
        <taxon>Pseudomonadati</taxon>
        <taxon>Pseudomonadota</taxon>
        <taxon>Gammaproteobacteria</taxon>
        <taxon>Pseudomonadales</taxon>
        <taxon>Pseudomonadaceae</taxon>
        <taxon>Pseudomonas</taxon>
    </lineage>
</organism>
<reference evidence="1 2" key="1">
    <citation type="submission" date="2018-07" db="EMBL/GenBank/DDBJ databases">
        <title>Mechanisms of high-level aminoglycoside resistance among Gram-negative pathogens in Brazil.</title>
        <authorList>
            <person name="Ballaben A.S."/>
            <person name="Darini A.L.C."/>
            <person name="Doi Y."/>
        </authorList>
    </citation>
    <scope>NUCLEOTIDE SEQUENCE [LARGE SCALE GENOMIC DNA]</scope>
    <source>
        <strain evidence="1 2">B2-305</strain>
    </source>
</reference>
<accession>A0A367M427</accession>
<evidence type="ECO:0000313" key="1">
    <source>
        <dbReference type="EMBL" id="RCI72140.1"/>
    </source>
</evidence>
<dbReference type="EMBL" id="QORE01001071">
    <property type="protein sequence ID" value="RCI72140.1"/>
    <property type="molecule type" value="Genomic_DNA"/>
</dbReference>
<evidence type="ECO:0000313" key="2">
    <source>
        <dbReference type="Proteomes" id="UP000253594"/>
    </source>
</evidence>
<protein>
    <submittedName>
        <fullName evidence="1">Uncharacterized protein</fullName>
    </submittedName>
</protein>
<gene>
    <name evidence="1" type="ORF">DT376_25335</name>
</gene>
<name>A0A367M427_PSEAI</name>